<gene>
    <name evidence="1" type="ORF">BACCOP_02654</name>
</gene>
<dbReference type="HOGENOM" id="CLU_2822014_0_0_10"/>
<dbReference type="AlphaFoldDB" id="B3JL72"/>
<protein>
    <submittedName>
        <fullName evidence="1">Uncharacterized protein</fullName>
    </submittedName>
</protein>
<dbReference type="EMBL" id="ABIY02000097">
    <property type="protein sequence ID" value="EDV00366.1"/>
    <property type="molecule type" value="Genomic_DNA"/>
</dbReference>
<evidence type="ECO:0000313" key="1">
    <source>
        <dbReference type="EMBL" id="EDV00366.1"/>
    </source>
</evidence>
<name>B3JL72_9BACT</name>
<comment type="caution">
    <text evidence="1">The sequence shown here is derived from an EMBL/GenBank/DDBJ whole genome shotgun (WGS) entry which is preliminary data.</text>
</comment>
<dbReference type="Proteomes" id="UP000003146">
    <property type="component" value="Unassembled WGS sequence"/>
</dbReference>
<proteinExistence type="predicted"/>
<reference evidence="1 2" key="1">
    <citation type="submission" date="2008-04" db="EMBL/GenBank/DDBJ databases">
        <title>Draft genome sequence of Bacteroides coprocola (DSM 17136).</title>
        <authorList>
            <person name="Sudarsanam P."/>
            <person name="Ley R."/>
            <person name="Guruge J."/>
            <person name="Turnbaugh P.J."/>
            <person name="Mahowald M."/>
            <person name="Liep D."/>
            <person name="Gordon J."/>
        </authorList>
    </citation>
    <scope>NUCLEOTIDE SEQUENCE [LARGE SCALE GENOMIC DNA]</scope>
    <source>
        <strain evidence="1 2">DSM 17136</strain>
    </source>
</reference>
<accession>B3JL72</accession>
<reference evidence="1 2" key="2">
    <citation type="submission" date="2008-04" db="EMBL/GenBank/DDBJ databases">
        <authorList>
            <person name="Fulton L."/>
            <person name="Clifton S."/>
            <person name="Fulton B."/>
            <person name="Xu J."/>
            <person name="Minx P."/>
            <person name="Pepin K.H."/>
            <person name="Johnson M."/>
            <person name="Thiruvilangam P."/>
            <person name="Bhonagiri V."/>
            <person name="Nash W.E."/>
            <person name="Mardis E.R."/>
            <person name="Wilson R.K."/>
        </authorList>
    </citation>
    <scope>NUCLEOTIDE SEQUENCE [LARGE SCALE GENOMIC DNA]</scope>
    <source>
        <strain evidence="1 2">DSM 17136</strain>
    </source>
</reference>
<evidence type="ECO:0000313" key="2">
    <source>
        <dbReference type="Proteomes" id="UP000003146"/>
    </source>
</evidence>
<dbReference type="STRING" id="470145.BACCOP_02654"/>
<organism evidence="1 2">
    <name type="scientific">Phocaeicola coprocola DSM 17136</name>
    <dbReference type="NCBI Taxonomy" id="470145"/>
    <lineage>
        <taxon>Bacteria</taxon>
        <taxon>Pseudomonadati</taxon>
        <taxon>Bacteroidota</taxon>
        <taxon>Bacteroidia</taxon>
        <taxon>Bacteroidales</taxon>
        <taxon>Bacteroidaceae</taxon>
        <taxon>Phocaeicola</taxon>
    </lineage>
</organism>
<sequence length="66" mass="8114">MLCLHQRFIIDVSRLRVQRYTYFLNLQYFATKKCTKIERNTFFTSFIARNISKKRTFVVLIYKVIK</sequence>